<dbReference type="InterPro" id="IPR034819">
    <property type="entry name" value="CPEB"/>
</dbReference>
<feature type="compositionally biased region" description="Low complexity" evidence="6">
    <location>
        <begin position="100"/>
        <end position="110"/>
    </location>
</feature>
<name>A0ABQ9F5V9_TEGGR</name>
<feature type="region of interest" description="Disordered" evidence="6">
    <location>
        <begin position="1"/>
        <end position="69"/>
    </location>
</feature>
<dbReference type="Pfam" id="PF16368">
    <property type="entry name" value="CEBP1_N"/>
    <property type="match status" value="1"/>
</dbReference>
<feature type="compositionally biased region" description="Polar residues" evidence="6">
    <location>
        <begin position="27"/>
        <end position="69"/>
    </location>
</feature>
<feature type="compositionally biased region" description="Polar residues" evidence="6">
    <location>
        <begin position="156"/>
        <end position="165"/>
    </location>
</feature>
<feature type="region of interest" description="Disordered" evidence="6">
    <location>
        <begin position="155"/>
        <end position="174"/>
    </location>
</feature>
<dbReference type="Proteomes" id="UP001217089">
    <property type="component" value="Unassembled WGS sequence"/>
</dbReference>
<keyword evidence="4 5" id="KW-0694">RNA-binding</keyword>
<evidence type="ECO:0000259" key="7">
    <source>
        <dbReference type="PROSITE" id="PS50102"/>
    </source>
</evidence>
<dbReference type="InterPro" id="IPR034977">
    <property type="entry name" value="CPEB1_RRM1"/>
</dbReference>
<dbReference type="CDD" id="cd12725">
    <property type="entry name" value="RRM2_CPEB1"/>
    <property type="match status" value="1"/>
</dbReference>
<dbReference type="Gene3D" id="4.10.640.40">
    <property type="entry name" value="Cytoplasmic polyadenylation element-binding protein, ZZ domain"/>
    <property type="match status" value="1"/>
</dbReference>
<organism evidence="8 9">
    <name type="scientific">Tegillarca granosa</name>
    <name type="common">Malaysian cockle</name>
    <name type="synonym">Anadara granosa</name>
    <dbReference type="NCBI Taxonomy" id="220873"/>
    <lineage>
        <taxon>Eukaryota</taxon>
        <taxon>Metazoa</taxon>
        <taxon>Spiralia</taxon>
        <taxon>Lophotrochozoa</taxon>
        <taxon>Mollusca</taxon>
        <taxon>Bivalvia</taxon>
        <taxon>Autobranchia</taxon>
        <taxon>Pteriomorphia</taxon>
        <taxon>Arcoida</taxon>
        <taxon>Arcoidea</taxon>
        <taxon>Arcidae</taxon>
        <taxon>Tegillarca</taxon>
    </lineage>
</organism>
<gene>
    <name evidence="8" type="ORF">KUTeg_010946</name>
</gene>
<sequence>MAPEHAKQALPAMPLQMQQQTRHDYGSANTYDPTLYHSNSNSNIYPGSFSGTNHGSNSNISPGSTTNAYQNSSNRFQLFSVPSTATHSMNYNYPTQQTYKQQDYTTPQKYSRAIKGTDRSPQTPGSDYGTLSPTTPINDNMSPVEKLIYSNLMGGNRQTRSQSPCDSDTSGISSDGSEAALIEMMNTQSQVQDVATQLFNVQQLQQQQQQQQILRDSNASMSTGTICEASCTWSGQLPPKNYKNPSYSCKVFLGGVPWDITEAGLQTAFNKFGTFKIEWPGKDGYVYLLFESEKAVRALLQDCTHDFSSGDYYYKISSRRMRAKEVQVIPWVHCDSNFVRQPSQRLDSNKTVFVGALHGMMTAESLAHIMNDLFGNVVYAGIDTDKHKYPIGSSKKSYMKAVQAAFIEIKTPKFTKKIQVDPYLEDSVCCLCSIQQGPYFCRDMQCFKYFCRTCWYWQHALDSLRHHKPVTRNTKTTNMIAAASLHL</sequence>
<dbReference type="InterPro" id="IPR038446">
    <property type="entry name" value="CEBP_ZZ_sf"/>
</dbReference>
<dbReference type="SMART" id="SM00360">
    <property type="entry name" value="RRM"/>
    <property type="match status" value="1"/>
</dbReference>
<dbReference type="SUPFAM" id="SSF54928">
    <property type="entry name" value="RNA-binding domain, RBD"/>
    <property type="match status" value="1"/>
</dbReference>
<evidence type="ECO:0000313" key="8">
    <source>
        <dbReference type="EMBL" id="KAJ8311591.1"/>
    </source>
</evidence>
<dbReference type="InterPro" id="IPR032296">
    <property type="entry name" value="CEBP_ZZ"/>
</dbReference>
<evidence type="ECO:0000256" key="6">
    <source>
        <dbReference type="SAM" id="MobiDB-lite"/>
    </source>
</evidence>
<keyword evidence="3" id="KW-0810">Translation regulation</keyword>
<feature type="domain" description="RRM" evidence="7">
    <location>
        <begin position="249"/>
        <end position="328"/>
    </location>
</feature>
<evidence type="ECO:0000256" key="3">
    <source>
        <dbReference type="ARBA" id="ARBA00022845"/>
    </source>
</evidence>
<accession>A0ABQ9F5V9</accession>
<dbReference type="InterPro" id="IPR000504">
    <property type="entry name" value="RRM_dom"/>
</dbReference>
<protein>
    <recommendedName>
        <fullName evidence="7">RRM domain-containing protein</fullName>
    </recommendedName>
</protein>
<dbReference type="EMBL" id="JARBDR010000496">
    <property type="protein sequence ID" value="KAJ8311591.1"/>
    <property type="molecule type" value="Genomic_DNA"/>
</dbReference>
<dbReference type="InterPro" id="IPR032292">
    <property type="entry name" value="CEBP1_N"/>
</dbReference>
<evidence type="ECO:0000256" key="4">
    <source>
        <dbReference type="ARBA" id="ARBA00022884"/>
    </source>
</evidence>
<evidence type="ECO:0000256" key="2">
    <source>
        <dbReference type="ARBA" id="ARBA00022737"/>
    </source>
</evidence>
<dbReference type="InterPro" id="IPR035979">
    <property type="entry name" value="RBD_domain_sf"/>
</dbReference>
<comment type="caution">
    <text evidence="8">The sequence shown here is derived from an EMBL/GenBank/DDBJ whole genome shotgun (WGS) entry which is preliminary data.</text>
</comment>
<comment type="similarity">
    <text evidence="1">Belongs to the RRM CPEB family.</text>
</comment>
<dbReference type="PANTHER" id="PTHR12566">
    <property type="entry name" value="CYTOPLASMIC POLYADENYLATION ELEMENT BINDING PROTEIN CPEB"/>
    <property type="match status" value="1"/>
</dbReference>
<evidence type="ECO:0000256" key="1">
    <source>
        <dbReference type="ARBA" id="ARBA00010347"/>
    </source>
</evidence>
<dbReference type="CDD" id="cd19757">
    <property type="entry name" value="Bbox1"/>
    <property type="match status" value="1"/>
</dbReference>
<dbReference type="InterPro" id="IPR012677">
    <property type="entry name" value="Nucleotide-bd_a/b_plait_sf"/>
</dbReference>
<keyword evidence="2" id="KW-0677">Repeat</keyword>
<dbReference type="Pfam" id="PF16367">
    <property type="entry name" value="RRM_7"/>
    <property type="match status" value="1"/>
</dbReference>
<dbReference type="PANTHER" id="PTHR12566:SF9">
    <property type="entry name" value="CYTOPLASMIC POLYADENYLATION ELEMENT-BINDING PROTEIN 1"/>
    <property type="match status" value="1"/>
</dbReference>
<dbReference type="PROSITE" id="PS50102">
    <property type="entry name" value="RRM"/>
    <property type="match status" value="1"/>
</dbReference>
<feature type="compositionally biased region" description="Polar residues" evidence="6">
    <location>
        <begin position="119"/>
        <end position="141"/>
    </location>
</feature>
<dbReference type="Pfam" id="PF16366">
    <property type="entry name" value="CEBP_ZZ"/>
    <property type="match status" value="1"/>
</dbReference>
<dbReference type="Gene3D" id="3.30.70.330">
    <property type="match status" value="2"/>
</dbReference>
<dbReference type="CDD" id="cd12723">
    <property type="entry name" value="RRM1_CPEB1"/>
    <property type="match status" value="1"/>
</dbReference>
<proteinExistence type="inferred from homology"/>
<evidence type="ECO:0000256" key="5">
    <source>
        <dbReference type="PROSITE-ProRule" id="PRU00176"/>
    </source>
</evidence>
<feature type="region of interest" description="Disordered" evidence="6">
    <location>
        <begin position="100"/>
        <end position="141"/>
    </location>
</feature>
<evidence type="ECO:0000313" key="9">
    <source>
        <dbReference type="Proteomes" id="UP001217089"/>
    </source>
</evidence>
<keyword evidence="9" id="KW-1185">Reference proteome</keyword>
<reference evidence="8 9" key="1">
    <citation type="submission" date="2022-12" db="EMBL/GenBank/DDBJ databases">
        <title>Chromosome-level genome of Tegillarca granosa.</title>
        <authorList>
            <person name="Kim J."/>
        </authorList>
    </citation>
    <scope>NUCLEOTIDE SEQUENCE [LARGE SCALE GENOMIC DNA]</scope>
    <source>
        <strain evidence="8">Teg-2019</strain>
        <tissue evidence="8">Adductor muscle</tissue>
    </source>
</reference>